<evidence type="ECO:0000313" key="1">
    <source>
        <dbReference type="EMBL" id="EEG47982.1"/>
    </source>
</evidence>
<evidence type="ECO:0000313" key="2">
    <source>
        <dbReference type="Proteomes" id="UP000003100"/>
    </source>
</evidence>
<gene>
    <name evidence="1" type="ORF">RUMHYD_03155</name>
</gene>
<keyword evidence="2" id="KW-1185">Reference proteome</keyword>
<dbReference type="HOGENOM" id="CLU_2932076_0_0_9"/>
<reference evidence="1 2" key="2">
    <citation type="submission" date="2009-02" db="EMBL/GenBank/DDBJ databases">
        <title>Draft genome sequence of Blautia hydrogenotrophica DSM 10507 (Ruminococcus hydrogenotrophicus DSM 10507).</title>
        <authorList>
            <person name="Sudarsanam P."/>
            <person name="Ley R."/>
            <person name="Guruge J."/>
            <person name="Turnbaugh P.J."/>
            <person name="Mahowald M."/>
            <person name="Liep D."/>
            <person name="Gordon J."/>
        </authorList>
    </citation>
    <scope>NUCLEOTIDE SEQUENCE [LARGE SCALE GENOMIC DNA]</scope>
    <source>
        <strain evidence="2">DSM 10507 / JCM 14656 / S5a33</strain>
    </source>
</reference>
<organism evidence="1 2">
    <name type="scientific">Blautia hydrogenotrophica (strain DSM 10507 / JCM 14656 / S5a33)</name>
    <name type="common">Ruminococcus hydrogenotrophicus</name>
    <dbReference type="NCBI Taxonomy" id="476272"/>
    <lineage>
        <taxon>Bacteria</taxon>
        <taxon>Bacillati</taxon>
        <taxon>Bacillota</taxon>
        <taxon>Clostridia</taxon>
        <taxon>Lachnospirales</taxon>
        <taxon>Lachnospiraceae</taxon>
        <taxon>Blautia</taxon>
    </lineage>
</organism>
<protein>
    <submittedName>
        <fullName evidence="1">Uncharacterized protein</fullName>
    </submittedName>
</protein>
<dbReference type="PATRIC" id="fig|476272.21.peg.1279"/>
<reference evidence="1 2" key="1">
    <citation type="submission" date="2009-01" db="EMBL/GenBank/DDBJ databases">
        <authorList>
            <person name="Fulton L."/>
            <person name="Clifton S."/>
            <person name="Fulton B."/>
            <person name="Xu J."/>
            <person name="Minx P."/>
            <person name="Pepin K.H."/>
            <person name="Johnson M."/>
            <person name="Bhonagiri V."/>
            <person name="Nash W.E."/>
            <person name="Mardis E.R."/>
            <person name="Wilson R.K."/>
        </authorList>
    </citation>
    <scope>NUCLEOTIDE SEQUENCE [LARGE SCALE GENOMIC DNA]</scope>
    <source>
        <strain evidence="2">DSM 10507 / JCM 14656 / S5a33</strain>
    </source>
</reference>
<comment type="caution">
    <text evidence="1">The sequence shown here is derived from an EMBL/GenBank/DDBJ whole genome shotgun (WGS) entry which is preliminary data.</text>
</comment>
<accession>C0CQJ2</accession>
<name>C0CQJ2_BLAHS</name>
<sequence length="60" mass="7170">MTEESRKCYNNSRRRYPRIPPVYDTGWKSIEKTFKIKYNDSSIDQVGEETLIIVRNITDN</sequence>
<proteinExistence type="predicted"/>
<dbReference type="Proteomes" id="UP000003100">
    <property type="component" value="Unassembled WGS sequence"/>
</dbReference>
<dbReference type="EMBL" id="ACBZ01000171">
    <property type="protein sequence ID" value="EEG47982.1"/>
    <property type="molecule type" value="Genomic_DNA"/>
</dbReference>
<dbReference type="AlphaFoldDB" id="C0CQJ2"/>